<dbReference type="InterPro" id="IPR027417">
    <property type="entry name" value="P-loop_NTPase"/>
</dbReference>
<dbReference type="GO" id="GO:0005524">
    <property type="term" value="F:ATP binding"/>
    <property type="evidence" value="ECO:0007669"/>
    <property type="project" value="UniProtKB-KW"/>
</dbReference>
<evidence type="ECO:0000256" key="1">
    <source>
        <dbReference type="ARBA" id="ARBA00010378"/>
    </source>
</evidence>
<keyword evidence="2" id="KW-0547">Nucleotide-binding</keyword>
<dbReference type="PANTHER" id="PTHR43392">
    <property type="entry name" value="AAA-TYPE ATPASE FAMILY PROTEIN / ANKYRIN REPEAT FAMILY PROTEIN"/>
    <property type="match status" value="1"/>
</dbReference>
<organism evidence="5 6">
    <name type="scientific">Bacillus thermozeamaize</name>
    <dbReference type="NCBI Taxonomy" id="230954"/>
    <lineage>
        <taxon>Bacteria</taxon>
        <taxon>Bacillati</taxon>
        <taxon>Bacillota</taxon>
        <taxon>Bacilli</taxon>
        <taxon>Bacillales</taxon>
        <taxon>Bacillaceae</taxon>
        <taxon>Bacillus</taxon>
    </lineage>
</organism>
<proteinExistence type="inferred from homology"/>
<dbReference type="Gene3D" id="1.10.8.60">
    <property type="match status" value="1"/>
</dbReference>
<sequence length="311" mass="35881">MQIKLTSAKEKAETAGQTNPVFDRSSIKEEQPEHLRHFFRASRHLDQLIGLEKVKRLAYEIYSFYWINQQREQLGLKREPHVLHMVFHGNPGTGKTTVARMFGQMFQELGILQKGHLIEVERADLVGEYVGHTAQKTREQVKKALGGILFIDEAYSLARGGEKDFGKEAIDTLVKAMEDYKDEFILILAGYTEEMHHFLKANPGLPSRFPIQLEFADYTVTQLLDIADVMYAEREYQLSAEARLKLKAMLEEAASWPHELPSNARYVRNLVEKSIRNQAIRLMRQSVWTKEKLMMILPEDLQFEDEGTALL</sequence>
<dbReference type="InterPro" id="IPR041627">
    <property type="entry name" value="AAA_lid_6"/>
</dbReference>
<dbReference type="Pfam" id="PF17866">
    <property type="entry name" value="AAA_lid_6"/>
    <property type="match status" value="1"/>
</dbReference>
<name>A0A1Y3PQV7_9BACI</name>
<dbReference type="Gene3D" id="3.40.50.300">
    <property type="entry name" value="P-loop containing nucleotide triphosphate hydrolases"/>
    <property type="match status" value="1"/>
</dbReference>
<feature type="domain" description="AAA+ ATPase" evidence="4">
    <location>
        <begin position="81"/>
        <end position="219"/>
    </location>
</feature>
<dbReference type="FunFam" id="3.40.50.300:FF:000216">
    <property type="entry name" value="Type VII secretion ATPase EccA"/>
    <property type="match status" value="1"/>
</dbReference>
<evidence type="ECO:0000313" key="5">
    <source>
        <dbReference type="EMBL" id="OUM89745.1"/>
    </source>
</evidence>
<dbReference type="Pfam" id="PF00004">
    <property type="entry name" value="AAA"/>
    <property type="match status" value="1"/>
</dbReference>
<dbReference type="InterPro" id="IPR050773">
    <property type="entry name" value="CbxX/CfxQ_RuBisCO_ESX"/>
</dbReference>
<evidence type="ECO:0000256" key="3">
    <source>
        <dbReference type="ARBA" id="ARBA00022840"/>
    </source>
</evidence>
<comment type="caution">
    <text evidence="5">The sequence shown here is derived from an EMBL/GenBank/DDBJ whole genome shotgun (WGS) entry which is preliminary data.</text>
</comment>
<evidence type="ECO:0000313" key="6">
    <source>
        <dbReference type="Proteomes" id="UP000196475"/>
    </source>
</evidence>
<protein>
    <recommendedName>
        <fullName evidence="4">AAA+ ATPase domain-containing protein</fullName>
    </recommendedName>
</protein>
<reference evidence="6" key="1">
    <citation type="submission" date="2016-06" db="EMBL/GenBank/DDBJ databases">
        <authorList>
            <person name="Nascimento L."/>
            <person name="Pereira R.V."/>
            <person name="Martins L.F."/>
            <person name="Quaggio R.B."/>
            <person name="Silva A.M."/>
            <person name="Setubal J.C."/>
        </authorList>
    </citation>
    <scope>NUCLEOTIDE SEQUENCE [LARGE SCALE GENOMIC DNA]</scope>
</reference>
<dbReference type="SUPFAM" id="SSF52540">
    <property type="entry name" value="P-loop containing nucleoside triphosphate hydrolases"/>
    <property type="match status" value="1"/>
</dbReference>
<dbReference type="InterPro" id="IPR003959">
    <property type="entry name" value="ATPase_AAA_core"/>
</dbReference>
<dbReference type="Proteomes" id="UP000196475">
    <property type="component" value="Unassembled WGS sequence"/>
</dbReference>
<gene>
    <name evidence="5" type="ORF">BAA01_02515</name>
</gene>
<dbReference type="GO" id="GO:0016887">
    <property type="term" value="F:ATP hydrolysis activity"/>
    <property type="evidence" value="ECO:0007669"/>
    <property type="project" value="InterPro"/>
</dbReference>
<accession>A0A1Y3PQV7</accession>
<dbReference type="SMART" id="SM00382">
    <property type="entry name" value="AAA"/>
    <property type="match status" value="1"/>
</dbReference>
<dbReference type="InterPro" id="IPR000641">
    <property type="entry name" value="CbxX/CfxQ"/>
</dbReference>
<dbReference type="AlphaFoldDB" id="A0A1Y3PQV7"/>
<comment type="similarity">
    <text evidence="1">Belongs to the CbxX/CfxQ family.</text>
</comment>
<evidence type="ECO:0000259" key="4">
    <source>
        <dbReference type="SMART" id="SM00382"/>
    </source>
</evidence>
<dbReference type="InterPro" id="IPR003593">
    <property type="entry name" value="AAA+_ATPase"/>
</dbReference>
<dbReference type="EMBL" id="LZRT01000036">
    <property type="protein sequence ID" value="OUM89745.1"/>
    <property type="molecule type" value="Genomic_DNA"/>
</dbReference>
<keyword evidence="3" id="KW-0067">ATP-binding</keyword>
<dbReference type="PRINTS" id="PR00819">
    <property type="entry name" value="CBXCFQXSUPER"/>
</dbReference>
<evidence type="ECO:0000256" key="2">
    <source>
        <dbReference type="ARBA" id="ARBA00022741"/>
    </source>
</evidence>
<dbReference type="PANTHER" id="PTHR43392:SF2">
    <property type="entry name" value="AAA-TYPE ATPASE FAMILY PROTEIN _ ANKYRIN REPEAT FAMILY PROTEIN"/>
    <property type="match status" value="1"/>
</dbReference>
<dbReference type="CDD" id="cd00009">
    <property type="entry name" value="AAA"/>
    <property type="match status" value="1"/>
</dbReference>